<gene>
    <name evidence="1" type="ORF">UFOVP204_47</name>
</gene>
<evidence type="ECO:0000313" key="1">
    <source>
        <dbReference type="EMBL" id="CAB5218165.1"/>
    </source>
</evidence>
<organism evidence="1">
    <name type="scientific">uncultured Caudovirales phage</name>
    <dbReference type="NCBI Taxonomy" id="2100421"/>
    <lineage>
        <taxon>Viruses</taxon>
        <taxon>Duplodnaviria</taxon>
        <taxon>Heunggongvirae</taxon>
        <taxon>Uroviricota</taxon>
        <taxon>Caudoviricetes</taxon>
        <taxon>Peduoviridae</taxon>
        <taxon>Maltschvirus</taxon>
        <taxon>Maltschvirus maltsch</taxon>
    </lineage>
</organism>
<reference evidence="1" key="1">
    <citation type="submission" date="2020-05" db="EMBL/GenBank/DDBJ databases">
        <authorList>
            <person name="Chiriac C."/>
            <person name="Salcher M."/>
            <person name="Ghai R."/>
            <person name="Kavagutti S V."/>
        </authorList>
    </citation>
    <scope>NUCLEOTIDE SEQUENCE</scope>
</reference>
<dbReference type="EMBL" id="LR798257">
    <property type="protein sequence ID" value="CAB5218165.1"/>
    <property type="molecule type" value="Genomic_DNA"/>
</dbReference>
<protein>
    <submittedName>
        <fullName evidence="1">Uncharacterized protein</fullName>
    </submittedName>
</protein>
<accession>A0A6J7WND4</accession>
<name>A0A6J7WND4_9CAUD</name>
<sequence>MKINQALIESYVRNLLGQVIAAATIVSSTSHVSVTNFSTHEWGLVANSLWASLVPVILRFVNKKDPAFGLVAEQATNAVSKTIAKKTTKKTAAK</sequence>
<proteinExistence type="predicted"/>